<comment type="caution">
    <text evidence="2">The sequence shown here is derived from an EMBL/GenBank/DDBJ whole genome shotgun (WGS) entry which is preliminary data.</text>
</comment>
<reference evidence="2 3" key="1">
    <citation type="journal article" date="2018" name="Proc. Natl. Acad. Sci. U.S.A.">
        <title>Draft genome sequence of Camellia sinensis var. sinensis provides insights into the evolution of the tea genome and tea quality.</title>
        <authorList>
            <person name="Wei C."/>
            <person name="Yang H."/>
            <person name="Wang S."/>
            <person name="Zhao J."/>
            <person name="Liu C."/>
            <person name="Gao L."/>
            <person name="Xia E."/>
            <person name="Lu Y."/>
            <person name="Tai Y."/>
            <person name="She G."/>
            <person name="Sun J."/>
            <person name="Cao H."/>
            <person name="Tong W."/>
            <person name="Gao Q."/>
            <person name="Li Y."/>
            <person name="Deng W."/>
            <person name="Jiang X."/>
            <person name="Wang W."/>
            <person name="Chen Q."/>
            <person name="Zhang S."/>
            <person name="Li H."/>
            <person name="Wu J."/>
            <person name="Wang P."/>
            <person name="Li P."/>
            <person name="Shi C."/>
            <person name="Zheng F."/>
            <person name="Jian J."/>
            <person name="Huang B."/>
            <person name="Shan D."/>
            <person name="Shi M."/>
            <person name="Fang C."/>
            <person name="Yue Y."/>
            <person name="Li F."/>
            <person name="Li D."/>
            <person name="Wei S."/>
            <person name="Han B."/>
            <person name="Jiang C."/>
            <person name="Yin Y."/>
            <person name="Xia T."/>
            <person name="Zhang Z."/>
            <person name="Bennetzen J.L."/>
            <person name="Zhao S."/>
            <person name="Wan X."/>
        </authorList>
    </citation>
    <scope>NUCLEOTIDE SEQUENCE [LARGE SCALE GENOMIC DNA]</scope>
    <source>
        <strain evidence="3">cv. Shuchazao</strain>
        <tissue evidence="2">Leaf</tissue>
    </source>
</reference>
<dbReference type="EMBL" id="SDRB02004687">
    <property type="protein sequence ID" value="THG15487.1"/>
    <property type="molecule type" value="Genomic_DNA"/>
</dbReference>
<dbReference type="InterPro" id="IPR001611">
    <property type="entry name" value="Leu-rich_rpt"/>
</dbReference>
<name>A0A4V3WP86_CAMSN</name>
<dbReference type="AlphaFoldDB" id="A0A4V3WP86"/>
<evidence type="ECO:0000313" key="3">
    <source>
        <dbReference type="Proteomes" id="UP000306102"/>
    </source>
</evidence>
<dbReference type="Gene3D" id="3.80.10.10">
    <property type="entry name" value="Ribonuclease Inhibitor"/>
    <property type="match status" value="1"/>
</dbReference>
<dbReference type="Proteomes" id="UP000306102">
    <property type="component" value="Unassembled WGS sequence"/>
</dbReference>
<evidence type="ECO:0000313" key="2">
    <source>
        <dbReference type="EMBL" id="THG15487.1"/>
    </source>
</evidence>
<keyword evidence="3" id="KW-1185">Reference proteome</keyword>
<dbReference type="InterPro" id="IPR052595">
    <property type="entry name" value="LRRC69/RLP"/>
</dbReference>
<proteinExistence type="predicted"/>
<keyword evidence="1" id="KW-0732">Signal</keyword>
<dbReference type="InterPro" id="IPR032675">
    <property type="entry name" value="LRR_dom_sf"/>
</dbReference>
<gene>
    <name evidence="2" type="ORF">TEA_020720</name>
</gene>
<evidence type="ECO:0000256" key="1">
    <source>
        <dbReference type="SAM" id="SignalP"/>
    </source>
</evidence>
<dbReference type="PANTHER" id="PTHR48057:SF29">
    <property type="entry name" value="OS02G0609900 PROTEIN"/>
    <property type="match status" value="1"/>
</dbReference>
<sequence>MGWSFLGKFAMWVVIVLAQVNRHSGGCLEGESRGLLEFKDFLKSNGADADHLLPTWVEKPDHHKLQSLTLSSNSFSGWTDNEGFEKLSTLRKLETLNLEWKEFDDSILPSLSALRSLTMLNLRANKIEGLFPPHGNFNCV</sequence>
<dbReference type="Pfam" id="PF00560">
    <property type="entry name" value="LRR_1"/>
    <property type="match status" value="1"/>
</dbReference>
<feature type="chain" id="PRO_5020732574" description="Leucine-rich repeat-containing N-terminal plant-type domain-containing protein" evidence="1">
    <location>
        <begin position="19"/>
        <end position="140"/>
    </location>
</feature>
<accession>A0A4V3WP86</accession>
<dbReference type="SUPFAM" id="SSF52058">
    <property type="entry name" value="L domain-like"/>
    <property type="match status" value="1"/>
</dbReference>
<dbReference type="PANTHER" id="PTHR48057">
    <property type="entry name" value="LEUCINE-RICH REPEAT SERINE/THREONINE-PROTEIN KINASE 1"/>
    <property type="match status" value="1"/>
</dbReference>
<protein>
    <recommendedName>
        <fullName evidence="4">Leucine-rich repeat-containing N-terminal plant-type domain-containing protein</fullName>
    </recommendedName>
</protein>
<dbReference type="STRING" id="542762.A0A4V3WP86"/>
<organism evidence="2 3">
    <name type="scientific">Camellia sinensis var. sinensis</name>
    <name type="common">China tea</name>
    <dbReference type="NCBI Taxonomy" id="542762"/>
    <lineage>
        <taxon>Eukaryota</taxon>
        <taxon>Viridiplantae</taxon>
        <taxon>Streptophyta</taxon>
        <taxon>Embryophyta</taxon>
        <taxon>Tracheophyta</taxon>
        <taxon>Spermatophyta</taxon>
        <taxon>Magnoliopsida</taxon>
        <taxon>eudicotyledons</taxon>
        <taxon>Gunneridae</taxon>
        <taxon>Pentapetalae</taxon>
        <taxon>asterids</taxon>
        <taxon>Ericales</taxon>
        <taxon>Theaceae</taxon>
        <taxon>Camellia</taxon>
    </lineage>
</organism>
<feature type="signal peptide" evidence="1">
    <location>
        <begin position="1"/>
        <end position="18"/>
    </location>
</feature>
<evidence type="ECO:0008006" key="4">
    <source>
        <dbReference type="Google" id="ProtNLM"/>
    </source>
</evidence>